<dbReference type="EMBL" id="BJJW01000009">
    <property type="protein sequence ID" value="GDZ84319.1"/>
    <property type="molecule type" value="Genomic_DNA"/>
</dbReference>
<dbReference type="Pfam" id="PF15432">
    <property type="entry name" value="Sec-ASP3"/>
    <property type="match status" value="1"/>
</dbReference>
<name>A0A5A5U1R4_LEUCI</name>
<evidence type="ECO:0008006" key="3">
    <source>
        <dbReference type="Google" id="ProtNLM"/>
    </source>
</evidence>
<accession>A0A5A5U1R4</accession>
<gene>
    <name evidence="1" type="ORF">LCIT_15610</name>
</gene>
<dbReference type="RefSeq" id="WP_149334648.1">
    <property type="nucleotide sequence ID" value="NZ_BJJW01000009.1"/>
</dbReference>
<evidence type="ECO:0000313" key="2">
    <source>
        <dbReference type="Proteomes" id="UP000323274"/>
    </source>
</evidence>
<dbReference type="GO" id="GO:0015031">
    <property type="term" value="P:protein transport"/>
    <property type="evidence" value="ECO:0007669"/>
    <property type="project" value="InterPro"/>
</dbReference>
<proteinExistence type="predicted"/>
<organism evidence="1 2">
    <name type="scientific">Leuconostoc citreum</name>
    <dbReference type="NCBI Taxonomy" id="33964"/>
    <lineage>
        <taxon>Bacteria</taxon>
        <taxon>Bacillati</taxon>
        <taxon>Bacillota</taxon>
        <taxon>Bacilli</taxon>
        <taxon>Lactobacillales</taxon>
        <taxon>Lactobacillaceae</taxon>
        <taxon>Leuconostoc</taxon>
    </lineage>
</organism>
<reference evidence="1 2" key="1">
    <citation type="submission" date="2019-04" db="EMBL/GenBank/DDBJ databases">
        <title>A pseudo-fructophilic Leuconostoc citreum strain F192-5 isolated from peel of satsuma mandarin: the first report for isolation and characterization of strain-dependent fructophilic-like characteristics.</title>
        <authorList>
            <person name="Maeno S."/>
            <person name="Tanizawa Y."/>
            <person name="Kajikawa A."/>
            <person name="Kanesaki Y."/>
            <person name="Kubota E."/>
            <person name="Arita M."/>
            <person name="Leon D."/>
            <person name="Endo A."/>
        </authorList>
    </citation>
    <scope>NUCLEOTIDE SEQUENCE [LARGE SCALE GENOMIC DNA]</scope>
    <source>
        <strain evidence="1 2">F192-5</strain>
    </source>
</reference>
<dbReference type="Proteomes" id="UP000323274">
    <property type="component" value="Unassembled WGS sequence"/>
</dbReference>
<dbReference type="AlphaFoldDB" id="A0A5A5U1R4"/>
<evidence type="ECO:0000313" key="1">
    <source>
        <dbReference type="EMBL" id="GDZ84319.1"/>
    </source>
</evidence>
<dbReference type="NCBIfam" id="TIGR03711">
    <property type="entry name" value="acc_sec_asp3"/>
    <property type="match status" value="1"/>
</dbReference>
<comment type="caution">
    <text evidence="1">The sequence shown here is derived from an EMBL/GenBank/DDBJ whole genome shotgun (WGS) entry which is preliminary data.</text>
</comment>
<dbReference type="InterPro" id="IPR022259">
    <property type="entry name" value="Acessory_Sec_prot_Asp3"/>
</dbReference>
<protein>
    <recommendedName>
        <fullName evidence="3">Accessory Sec system protein Asp3</fullName>
    </recommendedName>
</protein>
<sequence>MQYQVYWTPQTQLLELQGATVDFRARDDVYYENYFLPSGRTIVSWQSQHSSQNQRLADLPQLLRGETYAFIKHIDNSERMFAYLTVTFYDDQYQTLMTTSQNKDEVVIKVPDNYAFYTIDLVSAGLGSFIFHNIAIRPQKKGILRDDDQRIAPNLYSYIEIPAKITSKTLRVIFSEPEDQVTDYMSDWVKETQQAVQYITSSAINARYYRQDEQAVTMAIKQARKQVHARRVEFIGYGPISSYAALYYQSQFKGSLATISEDVNLVPAPDLRLERAVTGVNYLSNPIAPNYTLAVQVIRPKYERLDMLTYETPTPEEVRLQAAYDAAHPKKNAVARFFTANKK</sequence>